<proteinExistence type="predicted"/>
<dbReference type="Pfam" id="PF17289">
    <property type="entry name" value="Terminase_6C"/>
    <property type="match status" value="1"/>
</dbReference>
<dbReference type="AlphaFoldDB" id="A0A1I7NB27"/>
<name>A0A1I7NB27_9HYPH</name>
<dbReference type="EMBL" id="FPCH01000002">
    <property type="protein sequence ID" value="SFV31882.1"/>
    <property type="molecule type" value="Genomic_DNA"/>
</dbReference>
<feature type="region of interest" description="Disordered" evidence="2">
    <location>
        <begin position="108"/>
        <end position="133"/>
    </location>
</feature>
<dbReference type="InterPro" id="IPR035421">
    <property type="entry name" value="Terminase_6C"/>
</dbReference>
<dbReference type="Gene3D" id="3.40.50.300">
    <property type="entry name" value="P-loop containing nucleotide triphosphate hydrolases"/>
    <property type="match status" value="1"/>
</dbReference>
<dbReference type="RefSeq" id="WP_177228077.1">
    <property type="nucleotide sequence ID" value="NZ_FPCH01000002.1"/>
</dbReference>
<keyword evidence="5" id="KW-1185">Reference proteome</keyword>
<organism evidence="4 5">
    <name type="scientific">Hyphomicrobium facile</name>
    <dbReference type="NCBI Taxonomy" id="51670"/>
    <lineage>
        <taxon>Bacteria</taxon>
        <taxon>Pseudomonadati</taxon>
        <taxon>Pseudomonadota</taxon>
        <taxon>Alphaproteobacteria</taxon>
        <taxon>Hyphomicrobiales</taxon>
        <taxon>Hyphomicrobiaceae</taxon>
        <taxon>Hyphomicrobium</taxon>
    </lineage>
</organism>
<gene>
    <name evidence="4" type="ORF">SAMN04488557_1434</name>
</gene>
<evidence type="ECO:0000256" key="2">
    <source>
        <dbReference type="SAM" id="MobiDB-lite"/>
    </source>
</evidence>
<accession>A0A1I7NB27</accession>
<dbReference type="Proteomes" id="UP000199423">
    <property type="component" value="Unassembled WGS sequence"/>
</dbReference>
<sequence>MRKTYAAKLRNVLNASITSGRLSEILNELSADELEFISHDWELWARDEQLAPALIVQDSRNKPAPCGRLPAGESPSAIKSWRVWLLLGGRGSGKTRAGAEWVRSLALSSPMNEATSPRPAAGSRNASRRAPTKDTRIALVGKTLADVRNVMIEGQSGLLAIHPPRERPLFEPSKRRLTWPNGAVAELFSADEAEALRGPQFTAAWCDELAKWRGAERAWDMLQFALRLGEAPRVCVTTTPRATKLLKQIIADEATVTVNLATADNATNLAPTFLAEMTRRYAGSAIGRQELLGEIVEDASDGLWRRHWIEEARVENAPEMQRVVVALDPPVTATASSDACGIVVAGLGVDKRAYVLADRTIQGRTPELWARAALGAYDDFEADRMVAEVNQGGDLVISVLQQFRENFPVVKVRATRGKWVRAEPVAALYAEGRVAHVGRFDALEDQMCAFGSDGTVKGRSPDRADALVWALTDLLLGDTTKPSVRML</sequence>
<evidence type="ECO:0000256" key="1">
    <source>
        <dbReference type="ARBA" id="ARBA00022612"/>
    </source>
</evidence>
<keyword evidence="1" id="KW-1188">Viral release from host cell</keyword>
<reference evidence="5" key="1">
    <citation type="submission" date="2016-10" db="EMBL/GenBank/DDBJ databases">
        <authorList>
            <person name="Varghese N."/>
            <person name="Submissions S."/>
        </authorList>
    </citation>
    <scope>NUCLEOTIDE SEQUENCE [LARGE SCALE GENOMIC DNA]</scope>
    <source>
        <strain evidence="5">DSM 1565</strain>
    </source>
</reference>
<dbReference type="STRING" id="51670.SAMN04488557_1434"/>
<dbReference type="Pfam" id="PF03237">
    <property type="entry name" value="Terminase_6N"/>
    <property type="match status" value="1"/>
</dbReference>
<dbReference type="InterPro" id="IPR027417">
    <property type="entry name" value="P-loop_NTPase"/>
</dbReference>
<evidence type="ECO:0000313" key="4">
    <source>
        <dbReference type="EMBL" id="SFV31882.1"/>
    </source>
</evidence>
<evidence type="ECO:0000259" key="3">
    <source>
        <dbReference type="Pfam" id="PF17289"/>
    </source>
</evidence>
<evidence type="ECO:0000313" key="5">
    <source>
        <dbReference type="Proteomes" id="UP000199423"/>
    </source>
</evidence>
<dbReference type="Gene3D" id="3.30.420.240">
    <property type="match status" value="1"/>
</dbReference>
<protein>
    <submittedName>
        <fullName evidence="4">Large terminase phage packaging protein</fullName>
    </submittedName>
</protein>
<feature type="domain" description="Terminase large subunit gp17-like C-terminal" evidence="3">
    <location>
        <begin position="326"/>
        <end position="472"/>
    </location>
</feature>